<comment type="caution">
    <text evidence="2">The sequence shown here is derived from an EMBL/GenBank/DDBJ whole genome shotgun (WGS) entry which is preliminary data.</text>
</comment>
<reference evidence="2 3" key="1">
    <citation type="submission" date="2018-10" db="EMBL/GenBank/DDBJ databases">
        <title>Genome sequencing of Pedobacter jejuensis TNB23.</title>
        <authorList>
            <person name="Cho Y.-J."/>
            <person name="Cho A."/>
            <person name="Kim O.-S."/>
        </authorList>
    </citation>
    <scope>NUCLEOTIDE SEQUENCE [LARGE SCALE GENOMIC DNA]</scope>
    <source>
        <strain evidence="2 3">TNB23</strain>
    </source>
</reference>
<keyword evidence="3" id="KW-1185">Reference proteome</keyword>
<dbReference type="OrthoDB" id="977150at2"/>
<gene>
    <name evidence="2" type="ORF">D7004_06085</name>
</gene>
<protein>
    <recommendedName>
        <fullName evidence="4">Phospholipase A(1)</fullName>
    </recommendedName>
</protein>
<dbReference type="RefSeq" id="WP_123204988.1">
    <property type="nucleotide sequence ID" value="NZ_RBEE01000010.1"/>
</dbReference>
<evidence type="ECO:0000256" key="1">
    <source>
        <dbReference type="SAM" id="SignalP"/>
    </source>
</evidence>
<keyword evidence="1" id="KW-0732">Signal</keyword>
<proteinExistence type="predicted"/>
<name>A0A3N0BZB5_9SPHI</name>
<evidence type="ECO:0000313" key="3">
    <source>
        <dbReference type="Proteomes" id="UP000274046"/>
    </source>
</evidence>
<dbReference type="Proteomes" id="UP000274046">
    <property type="component" value="Unassembled WGS sequence"/>
</dbReference>
<organism evidence="2 3">
    <name type="scientific">Pedobacter jejuensis</name>
    <dbReference type="NCBI Taxonomy" id="1268550"/>
    <lineage>
        <taxon>Bacteria</taxon>
        <taxon>Pseudomonadati</taxon>
        <taxon>Bacteroidota</taxon>
        <taxon>Sphingobacteriia</taxon>
        <taxon>Sphingobacteriales</taxon>
        <taxon>Sphingobacteriaceae</taxon>
        <taxon>Pedobacter</taxon>
    </lineage>
</organism>
<dbReference type="AlphaFoldDB" id="A0A3N0BZB5"/>
<feature type="signal peptide" evidence="1">
    <location>
        <begin position="1"/>
        <end position="20"/>
    </location>
</feature>
<accession>A0A3N0BZB5</accession>
<feature type="chain" id="PRO_5017937072" description="Phospholipase A(1)" evidence="1">
    <location>
        <begin position="21"/>
        <end position="324"/>
    </location>
</feature>
<evidence type="ECO:0008006" key="4">
    <source>
        <dbReference type="Google" id="ProtNLM"/>
    </source>
</evidence>
<dbReference type="EMBL" id="RBEE01000010">
    <property type="protein sequence ID" value="RNL54697.1"/>
    <property type="molecule type" value="Genomic_DNA"/>
</dbReference>
<sequence>MKRYLLLFLIFSFCCIKIFAQEIDKDSLLLKRETANKEYVNLYKENADFAYTSPGGEIGAPTKYVINGRLTTTYMLLGSYKSPVAFAIIPDFTVRVRNEFSAGVRTPSFRLGGSLFARLNPNPNHYKYAELAFTHHSNGQDGSARNEDGSINTKTGNFNANYLTLSYRFGNFTPIKSDESYYSLNQRFGFQWHKWFRYEPVLDDGFGFTRLLYNVSFRKYDVIEKKSKIRNNFKQEKETWRLNTEISYAVNKIPEKNIWNAGKRLNAEVNFNYSFPFMNNVFLLAAVGYYGEDNYNIYFKDNYSYMRFGLASGFLRNRSRHYDN</sequence>
<evidence type="ECO:0000313" key="2">
    <source>
        <dbReference type="EMBL" id="RNL54697.1"/>
    </source>
</evidence>